<dbReference type="Proteomes" id="UP001549291">
    <property type="component" value="Unassembled WGS sequence"/>
</dbReference>
<sequence>MNGKAVGFTVTSETDIADLAVRTERYLDKHEIPSRDRLDAKLIFRPASLTANAYRRAISTEIKLTRGGSGWYLTGAKRAPLYPRAGDHFLITMTDRALCNVIAFGGYTLPPAT</sequence>
<dbReference type="RefSeq" id="WP_248888750.1">
    <property type="nucleotide sequence ID" value="NZ_CP066351.1"/>
</dbReference>
<gene>
    <name evidence="1" type="ORF">ABIF63_003993</name>
</gene>
<proteinExistence type="predicted"/>
<protein>
    <submittedName>
        <fullName evidence="1">Uncharacterized protein</fullName>
    </submittedName>
</protein>
<name>A0ABV2RSM9_BRAJP</name>
<accession>A0ABV2RSM9</accession>
<keyword evidence="2" id="KW-1185">Reference proteome</keyword>
<evidence type="ECO:0000313" key="1">
    <source>
        <dbReference type="EMBL" id="MET4719887.1"/>
    </source>
</evidence>
<reference evidence="1 2" key="1">
    <citation type="submission" date="2024-06" db="EMBL/GenBank/DDBJ databases">
        <title>Genomic Encyclopedia of Type Strains, Phase V (KMG-V): Genome sequencing to study the core and pangenomes of soil and plant-associated prokaryotes.</title>
        <authorList>
            <person name="Whitman W."/>
        </authorList>
    </citation>
    <scope>NUCLEOTIDE SEQUENCE [LARGE SCALE GENOMIC DNA]</scope>
    <source>
        <strain evidence="1 2">USDA 160</strain>
    </source>
</reference>
<evidence type="ECO:0000313" key="2">
    <source>
        <dbReference type="Proteomes" id="UP001549291"/>
    </source>
</evidence>
<comment type="caution">
    <text evidence="1">The sequence shown here is derived from an EMBL/GenBank/DDBJ whole genome shotgun (WGS) entry which is preliminary data.</text>
</comment>
<dbReference type="EMBL" id="JBEPTQ010000002">
    <property type="protein sequence ID" value="MET4719887.1"/>
    <property type="molecule type" value="Genomic_DNA"/>
</dbReference>
<organism evidence="1 2">
    <name type="scientific">Bradyrhizobium japonicum</name>
    <dbReference type="NCBI Taxonomy" id="375"/>
    <lineage>
        <taxon>Bacteria</taxon>
        <taxon>Pseudomonadati</taxon>
        <taxon>Pseudomonadota</taxon>
        <taxon>Alphaproteobacteria</taxon>
        <taxon>Hyphomicrobiales</taxon>
        <taxon>Nitrobacteraceae</taxon>
        <taxon>Bradyrhizobium</taxon>
    </lineage>
</organism>